<comment type="subcellular location">
    <subcellularLocation>
        <location evidence="1">Cell membrane</location>
        <topology evidence="1">Multi-pass membrane protein</topology>
    </subcellularLocation>
</comment>
<keyword evidence="2" id="KW-1003">Cell membrane</keyword>
<evidence type="ECO:0000256" key="5">
    <source>
        <dbReference type="ARBA" id="ARBA00023040"/>
    </source>
</evidence>
<dbReference type="AlphaFoldDB" id="A0A4W3J0W4"/>
<sequence length="299" mass="34335">FMVVCEISYSIMNLLVVVIGLSLNIAAFFIVINAKCSPSNIFLLNLTISDLICLTFLAVLLFSCTPSTVLFLCPINSFVYYSSIYGSTLFLTALSVDRYLGVAFPIKYKLYRKPRYAVIGSIVIWVCAMTNCSVVLVIAMKWKPNVTESNCFSDCYTHFTKEQLLIVLPFRLELCIMLFFIPLLISIFCYSNFVKIVWSSPYIPRERKQRAVGLALTTLFTFIVCFSPYNISHIIGFFSSKNVQWRNIVITMAMYNTCFDPIVFYFSSTAIQKSLKRFCRRSIQTRNSYRVNIEIIITR</sequence>
<dbReference type="Proteomes" id="UP000314986">
    <property type="component" value="Unassembled WGS sequence"/>
</dbReference>
<keyword evidence="7 9" id="KW-0675">Receptor</keyword>
<evidence type="ECO:0000259" key="11">
    <source>
        <dbReference type="PROSITE" id="PS50262"/>
    </source>
</evidence>
<proteinExistence type="inferred from homology"/>
<reference evidence="13" key="2">
    <citation type="journal article" date="2007" name="PLoS Biol.">
        <title>Survey sequencing and comparative analysis of the elephant shark (Callorhinchus milii) genome.</title>
        <authorList>
            <person name="Venkatesh B."/>
            <person name="Kirkness E.F."/>
            <person name="Loh Y.H."/>
            <person name="Halpern A.L."/>
            <person name="Lee A.P."/>
            <person name="Johnson J."/>
            <person name="Dandona N."/>
            <person name="Viswanathan L.D."/>
            <person name="Tay A."/>
            <person name="Venter J.C."/>
            <person name="Strausberg R.L."/>
            <person name="Brenner S."/>
        </authorList>
    </citation>
    <scope>NUCLEOTIDE SEQUENCE [LARGE SCALE GENOMIC DNA]</scope>
</reference>
<evidence type="ECO:0000256" key="7">
    <source>
        <dbReference type="ARBA" id="ARBA00023170"/>
    </source>
</evidence>
<dbReference type="SUPFAM" id="SSF81321">
    <property type="entry name" value="Family A G protein-coupled receptor-like"/>
    <property type="match status" value="1"/>
</dbReference>
<feature type="transmembrane region" description="Helical" evidence="10">
    <location>
        <begin position="249"/>
        <end position="271"/>
    </location>
</feature>
<dbReference type="PANTHER" id="PTHR45822:SF8">
    <property type="entry name" value="FREE FATTY ACID RECEPTOR 3-RELATED"/>
    <property type="match status" value="1"/>
</dbReference>
<dbReference type="GeneTree" id="ENSGT00990000203527"/>
<keyword evidence="13" id="KW-1185">Reference proteome</keyword>
<feature type="transmembrane region" description="Helical" evidence="10">
    <location>
        <begin position="12"/>
        <end position="32"/>
    </location>
</feature>
<evidence type="ECO:0000256" key="8">
    <source>
        <dbReference type="ARBA" id="ARBA00023224"/>
    </source>
</evidence>
<feature type="transmembrane region" description="Helical" evidence="10">
    <location>
        <begin position="78"/>
        <end position="96"/>
    </location>
</feature>
<dbReference type="PROSITE" id="PS50262">
    <property type="entry name" value="G_PROTEIN_RECEP_F1_2"/>
    <property type="match status" value="1"/>
</dbReference>
<evidence type="ECO:0000256" key="4">
    <source>
        <dbReference type="ARBA" id="ARBA00022989"/>
    </source>
</evidence>
<dbReference type="PROSITE" id="PS00237">
    <property type="entry name" value="G_PROTEIN_RECEP_F1_1"/>
    <property type="match status" value="1"/>
</dbReference>
<dbReference type="InterPro" id="IPR013312">
    <property type="entry name" value="GPR40-rel_orph"/>
</dbReference>
<evidence type="ECO:0000256" key="1">
    <source>
        <dbReference type="ARBA" id="ARBA00004651"/>
    </source>
</evidence>
<evidence type="ECO:0000256" key="3">
    <source>
        <dbReference type="ARBA" id="ARBA00022692"/>
    </source>
</evidence>
<keyword evidence="5 9" id="KW-0297">G-protein coupled receptor</keyword>
<dbReference type="Pfam" id="PF00001">
    <property type="entry name" value="7tm_1"/>
    <property type="match status" value="1"/>
</dbReference>
<keyword evidence="4 10" id="KW-1133">Transmembrane helix</keyword>
<evidence type="ECO:0000256" key="10">
    <source>
        <dbReference type="SAM" id="Phobius"/>
    </source>
</evidence>
<feature type="transmembrane region" description="Helical" evidence="10">
    <location>
        <begin position="170"/>
        <end position="190"/>
    </location>
</feature>
<organism evidence="12 13">
    <name type="scientific">Callorhinchus milii</name>
    <name type="common">Ghost shark</name>
    <dbReference type="NCBI Taxonomy" id="7868"/>
    <lineage>
        <taxon>Eukaryota</taxon>
        <taxon>Metazoa</taxon>
        <taxon>Chordata</taxon>
        <taxon>Craniata</taxon>
        <taxon>Vertebrata</taxon>
        <taxon>Chondrichthyes</taxon>
        <taxon>Holocephali</taxon>
        <taxon>Chimaeriformes</taxon>
        <taxon>Callorhinchidae</taxon>
        <taxon>Callorhinchus</taxon>
    </lineage>
</organism>
<evidence type="ECO:0000313" key="13">
    <source>
        <dbReference type="Proteomes" id="UP000314986"/>
    </source>
</evidence>
<dbReference type="GO" id="GO:0004930">
    <property type="term" value="F:G protein-coupled receptor activity"/>
    <property type="evidence" value="ECO:0007669"/>
    <property type="project" value="UniProtKB-KW"/>
</dbReference>
<evidence type="ECO:0000256" key="2">
    <source>
        <dbReference type="ARBA" id="ARBA00022475"/>
    </source>
</evidence>
<dbReference type="PANTHER" id="PTHR45822">
    <property type="entry name" value="FREE FATTY ACID RECEPTOR 2-RELATED"/>
    <property type="match status" value="1"/>
</dbReference>
<feature type="transmembrane region" description="Helical" evidence="10">
    <location>
        <begin position="211"/>
        <end position="229"/>
    </location>
</feature>
<dbReference type="GO" id="GO:0071398">
    <property type="term" value="P:cellular response to fatty acid"/>
    <property type="evidence" value="ECO:0007669"/>
    <property type="project" value="TreeGrafter"/>
</dbReference>
<dbReference type="PRINTS" id="PR01904">
    <property type="entry name" value="GPR40FAMILY"/>
</dbReference>
<feature type="domain" description="G-protein coupled receptors family 1 profile" evidence="11">
    <location>
        <begin position="12"/>
        <end position="264"/>
    </location>
</feature>
<feature type="transmembrane region" description="Helical" evidence="10">
    <location>
        <begin position="44"/>
        <end position="72"/>
    </location>
</feature>
<dbReference type="STRING" id="7868.ENSCMIP00000036609"/>
<evidence type="ECO:0000256" key="9">
    <source>
        <dbReference type="RuleBase" id="RU000688"/>
    </source>
</evidence>
<dbReference type="InParanoid" id="A0A4W3J0W4"/>
<dbReference type="OMA" id="LWICSFG"/>
<reference evidence="12" key="5">
    <citation type="submission" date="2025-09" db="UniProtKB">
        <authorList>
            <consortium name="Ensembl"/>
        </authorList>
    </citation>
    <scope>IDENTIFICATION</scope>
</reference>
<feature type="transmembrane region" description="Helical" evidence="10">
    <location>
        <begin position="116"/>
        <end position="140"/>
    </location>
</feature>
<accession>A0A4W3J0W4</accession>
<reference evidence="13" key="1">
    <citation type="journal article" date="2006" name="Science">
        <title>Ancient noncoding elements conserved in the human genome.</title>
        <authorList>
            <person name="Venkatesh B."/>
            <person name="Kirkness E.F."/>
            <person name="Loh Y.H."/>
            <person name="Halpern A.L."/>
            <person name="Lee A.P."/>
            <person name="Johnson J."/>
            <person name="Dandona N."/>
            <person name="Viswanathan L.D."/>
            <person name="Tay A."/>
            <person name="Venter J.C."/>
            <person name="Strausberg R.L."/>
            <person name="Brenner S."/>
        </authorList>
    </citation>
    <scope>NUCLEOTIDE SEQUENCE [LARGE SCALE GENOMIC DNA]</scope>
</reference>
<dbReference type="InterPro" id="IPR000276">
    <property type="entry name" value="GPCR_Rhodpsn"/>
</dbReference>
<dbReference type="Gene3D" id="1.20.1070.10">
    <property type="entry name" value="Rhodopsin 7-helix transmembrane proteins"/>
    <property type="match status" value="1"/>
</dbReference>
<comment type="similarity">
    <text evidence="9">Belongs to the G-protein coupled receptor 1 family.</text>
</comment>
<reference evidence="13" key="3">
    <citation type="journal article" date="2014" name="Nature">
        <title>Elephant shark genome provides unique insights into gnathostome evolution.</title>
        <authorList>
            <consortium name="International Elephant Shark Genome Sequencing Consortium"/>
            <person name="Venkatesh B."/>
            <person name="Lee A.P."/>
            <person name="Ravi V."/>
            <person name="Maurya A.K."/>
            <person name="Lian M.M."/>
            <person name="Swann J.B."/>
            <person name="Ohta Y."/>
            <person name="Flajnik M.F."/>
            <person name="Sutoh Y."/>
            <person name="Kasahara M."/>
            <person name="Hoon S."/>
            <person name="Gangu V."/>
            <person name="Roy S.W."/>
            <person name="Irimia M."/>
            <person name="Korzh V."/>
            <person name="Kondrychyn I."/>
            <person name="Lim Z.W."/>
            <person name="Tay B.H."/>
            <person name="Tohari S."/>
            <person name="Kong K.W."/>
            <person name="Ho S."/>
            <person name="Lorente-Galdos B."/>
            <person name="Quilez J."/>
            <person name="Marques-Bonet T."/>
            <person name="Raney B.J."/>
            <person name="Ingham P.W."/>
            <person name="Tay A."/>
            <person name="Hillier L.W."/>
            <person name="Minx P."/>
            <person name="Boehm T."/>
            <person name="Wilson R.K."/>
            <person name="Brenner S."/>
            <person name="Warren W.C."/>
        </authorList>
    </citation>
    <scope>NUCLEOTIDE SEQUENCE [LARGE SCALE GENOMIC DNA]</scope>
</reference>
<keyword evidence="8 9" id="KW-0807">Transducer</keyword>
<dbReference type="InterPro" id="IPR017452">
    <property type="entry name" value="GPCR_Rhodpsn_7TM"/>
</dbReference>
<dbReference type="Ensembl" id="ENSCMIT00000037150.1">
    <property type="protein sequence ID" value="ENSCMIP00000036609.1"/>
    <property type="gene ID" value="ENSCMIG00000015473.1"/>
</dbReference>
<evidence type="ECO:0000256" key="6">
    <source>
        <dbReference type="ARBA" id="ARBA00023136"/>
    </source>
</evidence>
<protein>
    <submittedName>
        <fullName evidence="12">G protein-coupled receptor 42</fullName>
    </submittedName>
</protein>
<keyword evidence="3 9" id="KW-0812">Transmembrane</keyword>
<dbReference type="GO" id="GO:0005886">
    <property type="term" value="C:plasma membrane"/>
    <property type="evidence" value="ECO:0007669"/>
    <property type="project" value="UniProtKB-SubCell"/>
</dbReference>
<name>A0A4W3J0W4_CALMI</name>
<evidence type="ECO:0000313" key="12">
    <source>
        <dbReference type="Ensembl" id="ENSCMIP00000036609.1"/>
    </source>
</evidence>
<reference evidence="12" key="4">
    <citation type="submission" date="2025-08" db="UniProtKB">
        <authorList>
            <consortium name="Ensembl"/>
        </authorList>
    </citation>
    <scope>IDENTIFICATION</scope>
</reference>
<keyword evidence="6 10" id="KW-0472">Membrane</keyword>
<dbReference type="PRINTS" id="PR00237">
    <property type="entry name" value="GPCRRHODOPSN"/>
</dbReference>